<reference evidence="2" key="1">
    <citation type="submission" date="2019-12" db="EMBL/GenBank/DDBJ databases">
        <authorList>
            <person name="Scholes J."/>
        </authorList>
    </citation>
    <scope>NUCLEOTIDE SEQUENCE</scope>
</reference>
<feature type="domain" description="R13L1/DRL21-like LRR repeat region" evidence="1">
    <location>
        <begin position="292"/>
        <end position="396"/>
    </location>
</feature>
<protein>
    <recommendedName>
        <fullName evidence="1">R13L1/DRL21-like LRR repeat region domain-containing protein</fullName>
    </recommendedName>
</protein>
<dbReference type="OrthoDB" id="1935327at2759"/>
<dbReference type="Pfam" id="PF25019">
    <property type="entry name" value="LRR_R13L1-DRL21"/>
    <property type="match status" value="1"/>
</dbReference>
<comment type="caution">
    <text evidence="2">The sequence shown here is derived from an EMBL/GenBank/DDBJ whole genome shotgun (WGS) entry which is preliminary data.</text>
</comment>
<sequence>MAKEVEHQENEISPVIDWEVLVETVQQHEESYIKDCILFCFVLPSRYQFTKDVLVWQWIAKAEDEMIEKKCTQFFESLLSLDCIVTSGYDHFVGQTMYEVGDKMAVLLQNQHLEPTYLRYLNSKQSGLAKIEHLSLDFTGLESLNFGVLKQCCRLQTLIIHGWSGPKIQHLPHDLFLEMKDLKILNLSRTDIEELPSSIENAEGLRYLDMSETPVRWLPECICRFSNLQTLKLDGCLSLDGLPMSTSELTNLRHLVLDVVHQLQSMPEGIGQLSKLQTLGAFLVSEDGCSRIRELKGMNQLKGSLRVVNLENVATKEEAAEAALCNKRDLKAIELQWGDIREEKNREEEMILESLQPPWGIRDLKILFYSGGRLPSCLVPLGELPSLKTLGIVENNEIVRIDRHFCSKRSQASGDRRVVFPKLEKLSFDSFSRRETWTGLEEEDLPNLQSLSIDNCPRLVHLLLLSHMKSLVHMEISCCRELSCFPTDGLPIRLESLMNDD</sequence>
<dbReference type="PANTHER" id="PTHR47186:SF24">
    <property type="entry name" value="DISEASE RESISTANCE RPP13-LIKE PROTEIN 1"/>
    <property type="match status" value="1"/>
</dbReference>
<dbReference type="EMBL" id="CACSLK010027837">
    <property type="protein sequence ID" value="CAA0832878.1"/>
    <property type="molecule type" value="Genomic_DNA"/>
</dbReference>
<name>A0A9N7NLV5_STRHE</name>
<dbReference type="SUPFAM" id="SSF52058">
    <property type="entry name" value="L domain-like"/>
    <property type="match status" value="1"/>
</dbReference>
<gene>
    <name evidence="2" type="ORF">SHERM_28152</name>
</gene>
<evidence type="ECO:0000259" key="1">
    <source>
        <dbReference type="Pfam" id="PF25019"/>
    </source>
</evidence>
<dbReference type="Gene3D" id="3.80.10.10">
    <property type="entry name" value="Ribonuclease Inhibitor"/>
    <property type="match status" value="1"/>
</dbReference>
<evidence type="ECO:0000313" key="3">
    <source>
        <dbReference type="Proteomes" id="UP001153555"/>
    </source>
</evidence>
<dbReference type="InterPro" id="IPR032675">
    <property type="entry name" value="LRR_dom_sf"/>
</dbReference>
<dbReference type="InterPro" id="IPR056789">
    <property type="entry name" value="LRR_R13L1-DRL21"/>
</dbReference>
<proteinExistence type="predicted"/>
<dbReference type="PANTHER" id="PTHR47186">
    <property type="entry name" value="LEUCINE-RICH REPEAT-CONTAINING PROTEIN 57"/>
    <property type="match status" value="1"/>
</dbReference>
<keyword evidence="3" id="KW-1185">Reference proteome</keyword>
<accession>A0A9N7NLV5</accession>
<dbReference type="Proteomes" id="UP001153555">
    <property type="component" value="Unassembled WGS sequence"/>
</dbReference>
<organism evidence="2 3">
    <name type="scientific">Striga hermonthica</name>
    <name type="common">Purple witchweed</name>
    <name type="synonym">Buchnera hermonthica</name>
    <dbReference type="NCBI Taxonomy" id="68872"/>
    <lineage>
        <taxon>Eukaryota</taxon>
        <taxon>Viridiplantae</taxon>
        <taxon>Streptophyta</taxon>
        <taxon>Embryophyta</taxon>
        <taxon>Tracheophyta</taxon>
        <taxon>Spermatophyta</taxon>
        <taxon>Magnoliopsida</taxon>
        <taxon>eudicotyledons</taxon>
        <taxon>Gunneridae</taxon>
        <taxon>Pentapetalae</taxon>
        <taxon>asterids</taxon>
        <taxon>lamiids</taxon>
        <taxon>Lamiales</taxon>
        <taxon>Orobanchaceae</taxon>
        <taxon>Buchnereae</taxon>
        <taxon>Striga</taxon>
    </lineage>
</organism>
<evidence type="ECO:0000313" key="2">
    <source>
        <dbReference type="EMBL" id="CAA0832878.1"/>
    </source>
</evidence>
<dbReference type="AlphaFoldDB" id="A0A9N7NLV5"/>